<evidence type="ECO:0000313" key="4">
    <source>
        <dbReference type="Proteomes" id="UP001204142"/>
    </source>
</evidence>
<dbReference type="RefSeq" id="WP_256765520.1">
    <property type="nucleotide sequence ID" value="NZ_JANIGO010000006.1"/>
</dbReference>
<keyword evidence="2" id="KW-0732">Signal</keyword>
<evidence type="ECO:0000313" key="3">
    <source>
        <dbReference type="EMBL" id="MCQ8897715.1"/>
    </source>
</evidence>
<reference evidence="3 4" key="1">
    <citation type="submission" date="2022-07" db="EMBL/GenBank/DDBJ databases">
        <authorList>
            <person name="Xamxidin M."/>
            <person name="Wu M."/>
        </authorList>
    </citation>
    <scope>NUCLEOTIDE SEQUENCE [LARGE SCALE GENOMIC DNA]</scope>
    <source>
        <strain evidence="3 4">NBRC 111650</strain>
    </source>
</reference>
<dbReference type="PROSITE" id="PS51257">
    <property type="entry name" value="PROKAR_LIPOPROTEIN"/>
    <property type="match status" value="1"/>
</dbReference>
<organism evidence="3 4">
    <name type="scientific">Limnobacter humi</name>
    <dbReference type="NCBI Taxonomy" id="1778671"/>
    <lineage>
        <taxon>Bacteria</taxon>
        <taxon>Pseudomonadati</taxon>
        <taxon>Pseudomonadota</taxon>
        <taxon>Betaproteobacteria</taxon>
        <taxon>Burkholderiales</taxon>
        <taxon>Burkholderiaceae</taxon>
        <taxon>Limnobacter</taxon>
    </lineage>
</organism>
<dbReference type="Proteomes" id="UP001204142">
    <property type="component" value="Unassembled WGS sequence"/>
</dbReference>
<sequence>MQLTWKGLALAVSLVASTAACSKKPDTPKTAEPPVAQNEATKPSTPAVVYVSHQDGPLTVYAVGDYTKLGEINVGEGARGVGLSDDGSLLVVAVKSSADLAIVDTATRQVVKRVPVGKNPEFVRVLGDRAFVAYEPSSEGGPPPKPGSKEAKAREKAKQDDDDDLPAQVAVIDLKKGEKIKEITAGMETEGIEFSGDGKNIIVTNEADENVSVHSIETGEVVKRIDTRQYGIRPRGVKRAPDGKHYAVTLEYGNKLLKLDKDFNVVDTTPTGEVPYGVTYSRDGKEILVALARGKVIQVFDADTLNLKREMPVGDRCWHFSYTPDDSQLVVACGRSREIRVLNAQTGETLKTITEGDMPWGVIVSPKSVGTLDMPGK</sequence>
<feature type="region of interest" description="Disordered" evidence="1">
    <location>
        <begin position="22"/>
        <end position="43"/>
    </location>
</feature>
<accession>A0ABT1WJM0</accession>
<dbReference type="InterPro" id="IPR051200">
    <property type="entry name" value="Host-pathogen_enzymatic-act"/>
</dbReference>
<feature type="signal peptide" evidence="2">
    <location>
        <begin position="1"/>
        <end position="22"/>
    </location>
</feature>
<dbReference type="InterPro" id="IPR011045">
    <property type="entry name" value="N2O_reductase_N"/>
</dbReference>
<dbReference type="SUPFAM" id="SSF50974">
    <property type="entry name" value="Nitrous oxide reductase, N-terminal domain"/>
    <property type="match status" value="1"/>
</dbReference>
<feature type="region of interest" description="Disordered" evidence="1">
    <location>
        <begin position="134"/>
        <end position="165"/>
    </location>
</feature>
<dbReference type="InterPro" id="IPR015943">
    <property type="entry name" value="WD40/YVTN_repeat-like_dom_sf"/>
</dbReference>
<dbReference type="Gene3D" id="2.130.10.10">
    <property type="entry name" value="YVTN repeat-like/Quinoprotein amine dehydrogenase"/>
    <property type="match status" value="2"/>
</dbReference>
<keyword evidence="4" id="KW-1185">Reference proteome</keyword>
<gene>
    <name evidence="3" type="ORF">NQT62_14835</name>
</gene>
<evidence type="ECO:0000256" key="1">
    <source>
        <dbReference type="SAM" id="MobiDB-lite"/>
    </source>
</evidence>
<dbReference type="PANTHER" id="PTHR47197">
    <property type="entry name" value="PROTEIN NIRF"/>
    <property type="match status" value="1"/>
</dbReference>
<name>A0ABT1WJM0_9BURK</name>
<proteinExistence type="predicted"/>
<evidence type="ECO:0000256" key="2">
    <source>
        <dbReference type="SAM" id="SignalP"/>
    </source>
</evidence>
<protein>
    <submittedName>
        <fullName evidence="3">Uncharacterized protein</fullName>
    </submittedName>
</protein>
<dbReference type="EMBL" id="JANIGO010000006">
    <property type="protein sequence ID" value="MCQ8897715.1"/>
    <property type="molecule type" value="Genomic_DNA"/>
</dbReference>
<dbReference type="Pfam" id="PF02239">
    <property type="entry name" value="Cytochrom_D1"/>
    <property type="match status" value="1"/>
</dbReference>
<comment type="caution">
    <text evidence="3">The sequence shown here is derived from an EMBL/GenBank/DDBJ whole genome shotgun (WGS) entry which is preliminary data.</text>
</comment>
<feature type="compositionally biased region" description="Basic and acidic residues" evidence="1">
    <location>
        <begin position="147"/>
        <end position="159"/>
    </location>
</feature>
<feature type="chain" id="PRO_5045291885" evidence="2">
    <location>
        <begin position="23"/>
        <end position="377"/>
    </location>
</feature>
<dbReference type="PANTHER" id="PTHR47197:SF3">
    <property type="entry name" value="DIHYDRO-HEME D1 DEHYDROGENASE"/>
    <property type="match status" value="1"/>
</dbReference>